<keyword evidence="4 9" id="KW-0067">ATP-binding</keyword>
<dbReference type="InterPro" id="IPR012693">
    <property type="entry name" value="ABC_transpr_PhnC"/>
</dbReference>
<evidence type="ECO:0000256" key="5">
    <source>
        <dbReference type="ARBA" id="ARBA00022967"/>
    </source>
</evidence>
<feature type="domain" description="ABC transporter" evidence="8">
    <location>
        <begin position="4"/>
        <end position="238"/>
    </location>
</feature>
<dbReference type="InterPro" id="IPR017871">
    <property type="entry name" value="ABC_transporter-like_CS"/>
</dbReference>
<evidence type="ECO:0000256" key="3">
    <source>
        <dbReference type="ARBA" id="ARBA00022741"/>
    </source>
</evidence>
<dbReference type="OrthoDB" id="302885at2157"/>
<feature type="region of interest" description="Disordered" evidence="7">
    <location>
        <begin position="244"/>
        <end position="269"/>
    </location>
</feature>
<evidence type="ECO:0000256" key="4">
    <source>
        <dbReference type="ARBA" id="ARBA00022840"/>
    </source>
</evidence>
<dbReference type="PROSITE" id="PS00211">
    <property type="entry name" value="ABC_TRANSPORTER_1"/>
    <property type="match status" value="1"/>
</dbReference>
<keyword evidence="1" id="KW-0813">Transport</keyword>
<proteinExistence type="predicted"/>
<keyword evidence="6" id="KW-0472">Membrane</keyword>
<dbReference type="GO" id="GO:0016887">
    <property type="term" value="F:ATP hydrolysis activity"/>
    <property type="evidence" value="ECO:0007669"/>
    <property type="project" value="InterPro"/>
</dbReference>
<dbReference type="Pfam" id="PF00005">
    <property type="entry name" value="ABC_tran"/>
    <property type="match status" value="1"/>
</dbReference>
<evidence type="ECO:0000313" key="10">
    <source>
        <dbReference type="Proteomes" id="UP000296706"/>
    </source>
</evidence>
<dbReference type="SMART" id="SM00382">
    <property type="entry name" value="AAA"/>
    <property type="match status" value="1"/>
</dbReference>
<dbReference type="STRING" id="1457250.GCA_000755225_00153"/>
<organism evidence="9 10">
    <name type="scientific">Halapricum salinum</name>
    <dbReference type="NCBI Taxonomy" id="1457250"/>
    <lineage>
        <taxon>Archaea</taxon>
        <taxon>Methanobacteriati</taxon>
        <taxon>Methanobacteriota</taxon>
        <taxon>Stenosarchaea group</taxon>
        <taxon>Halobacteria</taxon>
        <taxon>Halobacteriales</taxon>
        <taxon>Haloarculaceae</taxon>
        <taxon>Halapricum</taxon>
    </lineage>
</organism>
<dbReference type="GO" id="GO:0005524">
    <property type="term" value="F:ATP binding"/>
    <property type="evidence" value="ECO:0007669"/>
    <property type="project" value="UniProtKB-KW"/>
</dbReference>
<dbReference type="Gene3D" id="3.40.50.300">
    <property type="entry name" value="P-loop containing nucleotide triphosphate hydrolases"/>
    <property type="match status" value="1"/>
</dbReference>
<keyword evidence="5" id="KW-1278">Translocase</keyword>
<dbReference type="PROSITE" id="PS50893">
    <property type="entry name" value="ABC_TRANSPORTER_2"/>
    <property type="match status" value="1"/>
</dbReference>
<dbReference type="SUPFAM" id="SSF52540">
    <property type="entry name" value="P-loop containing nucleoside triphosphate hydrolases"/>
    <property type="match status" value="1"/>
</dbReference>
<evidence type="ECO:0000313" key="9">
    <source>
        <dbReference type="EMBL" id="QCC50944.1"/>
    </source>
</evidence>
<dbReference type="EMBL" id="CP031310">
    <property type="protein sequence ID" value="QCC50944.1"/>
    <property type="molecule type" value="Genomic_DNA"/>
</dbReference>
<dbReference type="KEGG" id="hsn:DV733_06655"/>
<dbReference type="GO" id="GO:0015416">
    <property type="term" value="F:ABC-type phosphonate transporter activity"/>
    <property type="evidence" value="ECO:0007669"/>
    <property type="project" value="InterPro"/>
</dbReference>
<dbReference type="RefSeq" id="WP_049995503.1">
    <property type="nucleotide sequence ID" value="NZ_CP031310.1"/>
</dbReference>
<keyword evidence="3" id="KW-0547">Nucleotide-binding</keyword>
<evidence type="ECO:0000256" key="1">
    <source>
        <dbReference type="ARBA" id="ARBA00022448"/>
    </source>
</evidence>
<dbReference type="InterPro" id="IPR027417">
    <property type="entry name" value="P-loop_NTPase"/>
</dbReference>
<name>A0A4D6HA48_9EURY</name>
<evidence type="ECO:0000259" key="8">
    <source>
        <dbReference type="PROSITE" id="PS50893"/>
    </source>
</evidence>
<protein>
    <submittedName>
        <fullName evidence="9">Phosphonate ABC transporter ATP-binding protein</fullName>
    </submittedName>
</protein>
<keyword evidence="10" id="KW-1185">Reference proteome</keyword>
<evidence type="ECO:0000256" key="7">
    <source>
        <dbReference type="SAM" id="MobiDB-lite"/>
    </source>
</evidence>
<dbReference type="InterPro" id="IPR050086">
    <property type="entry name" value="MetN_ABC_transporter-like"/>
</dbReference>
<dbReference type="Proteomes" id="UP000296706">
    <property type="component" value="Chromosome"/>
</dbReference>
<dbReference type="PANTHER" id="PTHR43166">
    <property type="entry name" value="AMINO ACID IMPORT ATP-BINDING PROTEIN"/>
    <property type="match status" value="1"/>
</dbReference>
<dbReference type="InterPro" id="IPR003593">
    <property type="entry name" value="AAA+_ATPase"/>
</dbReference>
<sequence>MSTLKVENLTKEYGDVIALDEVSFEIEDEFAVLLGESGAGKSTLLRCANGLTDPTEGAIYLDDEEITGSQSDVGMIFQQHNLVDGVSAYLNALTGSLDHVSLVRSLFQWQPREDKLRALEALETVGLLDEAHQRVSQMSGGQQQRVGIARALVQDPRLLLADEPVASLDPASAETVMGYLRKAAMEHNVTALVSLHQVNIAAHFGDRFIGLRDGEKLFDVGRDELTPELIDELYGSVETVGLAETDDGGAPEEADAVEELLEESRRVEA</sequence>
<dbReference type="GO" id="GO:0016020">
    <property type="term" value="C:membrane"/>
    <property type="evidence" value="ECO:0007669"/>
    <property type="project" value="InterPro"/>
</dbReference>
<evidence type="ECO:0000256" key="6">
    <source>
        <dbReference type="ARBA" id="ARBA00023136"/>
    </source>
</evidence>
<dbReference type="AlphaFoldDB" id="A0A4D6HA48"/>
<evidence type="ECO:0000256" key="2">
    <source>
        <dbReference type="ARBA" id="ARBA00022475"/>
    </source>
</evidence>
<dbReference type="CDD" id="cd03256">
    <property type="entry name" value="ABC_PhnC_transporter"/>
    <property type="match status" value="1"/>
</dbReference>
<dbReference type="InterPro" id="IPR003439">
    <property type="entry name" value="ABC_transporter-like_ATP-bd"/>
</dbReference>
<accession>A0A4D6HA48</accession>
<keyword evidence="2" id="KW-1003">Cell membrane</keyword>
<reference evidence="9 10" key="1">
    <citation type="journal article" date="2019" name="Nat. Commun.">
        <title>A new type of DNA phosphorothioation-based antiviral system in archaea.</title>
        <authorList>
            <person name="Xiong L."/>
            <person name="Liu S."/>
            <person name="Chen S."/>
            <person name="Xiao Y."/>
            <person name="Zhu B."/>
            <person name="Gao Y."/>
            <person name="Zhang Y."/>
            <person name="Chen B."/>
            <person name="Luo J."/>
            <person name="Deng Z."/>
            <person name="Chen X."/>
            <person name="Wang L."/>
            <person name="Chen S."/>
        </authorList>
    </citation>
    <scope>NUCLEOTIDE SEQUENCE [LARGE SCALE GENOMIC DNA]</scope>
    <source>
        <strain evidence="9 10">CBA1105</strain>
    </source>
</reference>
<dbReference type="PANTHER" id="PTHR43166:SF6">
    <property type="entry name" value="PHOSPHONATES IMPORT ATP-BINDING PROTEIN PHNC"/>
    <property type="match status" value="1"/>
</dbReference>
<gene>
    <name evidence="9" type="ORF">DV733_06655</name>
</gene>
<dbReference type="GeneID" id="39847529"/>
<feature type="compositionally biased region" description="Acidic residues" evidence="7">
    <location>
        <begin position="244"/>
        <end position="261"/>
    </location>
</feature>